<dbReference type="Proteomes" id="UP000683360">
    <property type="component" value="Unassembled WGS sequence"/>
</dbReference>
<feature type="domain" description="HECT" evidence="3">
    <location>
        <begin position="113"/>
        <end position="180"/>
    </location>
</feature>
<evidence type="ECO:0000259" key="3">
    <source>
        <dbReference type="PROSITE" id="PS50237"/>
    </source>
</evidence>
<comment type="caution">
    <text evidence="4">The sequence shown here is derived from an EMBL/GenBank/DDBJ whole genome shotgun (WGS) entry which is preliminary data.</text>
</comment>
<evidence type="ECO:0000313" key="5">
    <source>
        <dbReference type="Proteomes" id="UP000683360"/>
    </source>
</evidence>
<protein>
    <submittedName>
        <fullName evidence="4">G2H3</fullName>
        <ecNumber evidence="4">2.3.2.26</ecNumber>
    </submittedName>
</protein>
<dbReference type="EMBL" id="CAJPWZ010003252">
    <property type="protein sequence ID" value="CAG2254799.1"/>
    <property type="molecule type" value="Genomic_DNA"/>
</dbReference>
<evidence type="ECO:0000256" key="2">
    <source>
        <dbReference type="PROSITE-ProRule" id="PRU00104"/>
    </source>
</evidence>
<name>A0A8S3VAN0_MYTED</name>
<reference evidence="4" key="1">
    <citation type="submission" date="2021-03" db="EMBL/GenBank/DDBJ databases">
        <authorList>
            <person name="Bekaert M."/>
        </authorList>
    </citation>
    <scope>NUCLEOTIDE SEQUENCE</scope>
</reference>
<gene>
    <name evidence="4" type="ORF">MEDL_66264</name>
</gene>
<dbReference type="Gene3D" id="3.30.2410.10">
    <property type="entry name" value="Hect, E3 ligase catalytic domain"/>
    <property type="match status" value="1"/>
</dbReference>
<dbReference type="OrthoDB" id="6131538at2759"/>
<keyword evidence="5" id="KW-1185">Reference proteome</keyword>
<evidence type="ECO:0000313" key="4">
    <source>
        <dbReference type="EMBL" id="CAG2254799.1"/>
    </source>
</evidence>
<dbReference type="SUPFAM" id="SSF56204">
    <property type="entry name" value="Hect, E3 ligase catalytic domain"/>
    <property type="match status" value="1"/>
</dbReference>
<feature type="active site" description="Glycyl thioester intermediate" evidence="2">
    <location>
        <position position="147"/>
    </location>
</feature>
<accession>A0A8S3VAN0</accession>
<dbReference type="InterPro" id="IPR035983">
    <property type="entry name" value="Hect_E3_ubiquitin_ligase"/>
</dbReference>
<dbReference type="EC" id="2.3.2.26" evidence="4"/>
<keyword evidence="4" id="KW-0808">Transferase</keyword>
<dbReference type="Pfam" id="PF00632">
    <property type="entry name" value="HECT"/>
    <property type="match status" value="1"/>
</dbReference>
<dbReference type="GO" id="GO:0061630">
    <property type="term" value="F:ubiquitin protein ligase activity"/>
    <property type="evidence" value="ECO:0007669"/>
    <property type="project" value="UniProtKB-EC"/>
</dbReference>
<dbReference type="InterPro" id="IPR000569">
    <property type="entry name" value="HECT_dom"/>
</dbReference>
<proteinExistence type="predicted"/>
<keyword evidence="1 2" id="KW-0833">Ubl conjugation pathway</keyword>
<dbReference type="PROSITE" id="PS50237">
    <property type="entry name" value="HECT"/>
    <property type="match status" value="1"/>
</dbReference>
<dbReference type="AlphaFoldDB" id="A0A8S3VAN0"/>
<keyword evidence="4" id="KW-0012">Acyltransferase</keyword>
<sequence length="180" mass="19897">MADAILRVVREARAVLNTDSSNEPSTGMADDFVRTTSQIFRRPVQTANDKDQYYYAGVMIALSLVHGGPAPHCFSHAFVEALENGPKGVVVSLDDLPDFELRNEETDVTFETILMFTTGSKSVPPLGFDPSPSVAFWKERFPKATTCTNTLVLPTLCTSYESFVQNMKFGILNTQGFMLE</sequence>
<evidence type="ECO:0000256" key="1">
    <source>
        <dbReference type="ARBA" id="ARBA00022786"/>
    </source>
</evidence>
<organism evidence="4 5">
    <name type="scientific">Mytilus edulis</name>
    <name type="common">Blue mussel</name>
    <dbReference type="NCBI Taxonomy" id="6550"/>
    <lineage>
        <taxon>Eukaryota</taxon>
        <taxon>Metazoa</taxon>
        <taxon>Spiralia</taxon>
        <taxon>Lophotrochozoa</taxon>
        <taxon>Mollusca</taxon>
        <taxon>Bivalvia</taxon>
        <taxon>Autobranchia</taxon>
        <taxon>Pteriomorphia</taxon>
        <taxon>Mytilida</taxon>
        <taxon>Mytiloidea</taxon>
        <taxon>Mytilidae</taxon>
        <taxon>Mytilinae</taxon>
        <taxon>Mytilus</taxon>
    </lineage>
</organism>